<dbReference type="SUPFAM" id="SSF51735">
    <property type="entry name" value="NAD(P)-binding Rossmann-fold domains"/>
    <property type="match status" value="1"/>
</dbReference>
<evidence type="ECO:0000313" key="3">
    <source>
        <dbReference type="EMBL" id="KAD3068648.1"/>
    </source>
</evidence>
<dbReference type="CDD" id="cd01065">
    <property type="entry name" value="NAD_bind_Shikimate_DH"/>
    <property type="match status" value="1"/>
</dbReference>
<dbReference type="SUPFAM" id="SSF53223">
    <property type="entry name" value="Aminoacid dehydrogenase-like, N-terminal domain"/>
    <property type="match status" value="1"/>
</dbReference>
<feature type="domain" description="DCD" evidence="2">
    <location>
        <begin position="679"/>
        <end position="807"/>
    </location>
</feature>
<dbReference type="InterPro" id="IPR046346">
    <property type="entry name" value="Aminoacid_DH-like_N_sf"/>
</dbReference>
<feature type="compositionally biased region" description="Polar residues" evidence="1">
    <location>
        <begin position="580"/>
        <end position="602"/>
    </location>
</feature>
<dbReference type="InterPro" id="IPR013989">
    <property type="entry name" value="Dev_and_cell_death_domain"/>
</dbReference>
<dbReference type="Pfam" id="PF01488">
    <property type="entry name" value="Shikimate_DH"/>
    <property type="match status" value="1"/>
</dbReference>
<evidence type="ECO:0000313" key="4">
    <source>
        <dbReference type="Proteomes" id="UP000326396"/>
    </source>
</evidence>
<dbReference type="PANTHER" id="PTHR21089:SF7">
    <property type="entry name" value="BIFUNCTIONAL 3-DEHYDROQUINATE DEHYDRATASE_SHIKIMATE DEHYDROGENASE, CHLOROPLASTIC-LIKE ISOFORM X1"/>
    <property type="match status" value="1"/>
</dbReference>
<dbReference type="SUPFAM" id="SSF51569">
    <property type="entry name" value="Aldolase"/>
    <property type="match status" value="1"/>
</dbReference>
<dbReference type="EMBL" id="SZYD01000017">
    <property type="protein sequence ID" value="KAD3068648.1"/>
    <property type="molecule type" value="Genomic_DNA"/>
</dbReference>
<dbReference type="UniPathway" id="UPA00053">
    <property type="reaction ID" value="UER00087"/>
</dbReference>
<dbReference type="GO" id="GO:0004764">
    <property type="term" value="F:shikimate 3-dehydrogenase (NADP+) activity"/>
    <property type="evidence" value="ECO:0007669"/>
    <property type="project" value="InterPro"/>
</dbReference>
<dbReference type="OrthoDB" id="204377at2759"/>
<reference evidence="3 4" key="1">
    <citation type="submission" date="2019-05" db="EMBL/GenBank/DDBJ databases">
        <title>Mikania micrantha, genome provides insights into the molecular mechanism of rapid growth.</title>
        <authorList>
            <person name="Liu B."/>
        </authorList>
    </citation>
    <scope>NUCLEOTIDE SEQUENCE [LARGE SCALE GENOMIC DNA]</scope>
    <source>
        <strain evidence="3">NLD-2019</strain>
        <tissue evidence="3">Leaf</tissue>
    </source>
</reference>
<evidence type="ECO:0000259" key="2">
    <source>
        <dbReference type="PROSITE" id="PS51222"/>
    </source>
</evidence>
<dbReference type="InterPro" id="IPR001381">
    <property type="entry name" value="DHquinase_I"/>
</dbReference>
<dbReference type="Gene3D" id="3.40.50.720">
    <property type="entry name" value="NAD(P)-binding Rossmann-like Domain"/>
    <property type="match status" value="1"/>
</dbReference>
<keyword evidence="4" id="KW-1185">Reference proteome</keyword>
<dbReference type="AlphaFoldDB" id="A0A5N6M4I4"/>
<dbReference type="GO" id="GO:0019632">
    <property type="term" value="P:shikimate metabolic process"/>
    <property type="evidence" value="ECO:0007669"/>
    <property type="project" value="TreeGrafter"/>
</dbReference>
<dbReference type="PANTHER" id="PTHR21089">
    <property type="entry name" value="SHIKIMATE DEHYDROGENASE"/>
    <property type="match status" value="1"/>
</dbReference>
<dbReference type="InterPro" id="IPR006151">
    <property type="entry name" value="Shikm_DH/Glu-tRNA_Rdtase"/>
</dbReference>
<sequence>MGFLNKLLVCAAIEGETKQEMVKSMEKAKEEGADLVELSMDSISLSDVELLLKHRTLPAIVSFRLNSQRKPHKGDLKHKRLQILRLAIELNVEFVEIDFELASDVINELMQKRENSKIIVSSYVKSGICCKETLGNLLVGLQSTGADVVKVVTEVAYITDIAPVFHVLTHSQVPVIVRAVGDRGLISQLLGPKYGAFMVCGSLGEKSIPGLPPILSIKNVYKLDNVDVDTKVFGVVSNPVGHSRGPLLHNPAFRYCGFNGIYVPLLVDNLKEFLRVYSCADFAGFSIGLPHKEAAVACCDEVDPLAKSIGAVNTIVRRPTDGKLVGYNTDCDACITAIEDALQERQGLKGEVQNVSPISGRLFVLVGAGGAGRALAFGAKSKGAHVVIFNRNLERAQSLARAVSGDALPIEQLDSFCPQNGMILANCSAIGMEPDVHLTPVSKVNLRSYDLVFDAVYTPRDTRLLQEAVEVGVTVVSGVEMFVRQALGQFKLFTNGLALLLLGGTMSPEKNVPKTDECKASPLTSEKKAQKSKKRKRKFLKKFSNEKPVVDDSISPLSPSKSKAPNFLKPKRKKIKKSSNEMSKIGESSSASAPSKNKTLVSPKSKGKIVNESSDKKPMPSNPKEIKNSQNLVKKTKKKFKPVMIQNPKPEVANKGSHFGKEKEVESLPIIHSRNSDKKYLGGFIFMCNTRTKGDCYHYRVMGVQEHKKDLVMGIKPGMKLFLFDFNVKLLYGVYKATSGGGMRLEPAAFGGKFPLQVRFEVHKDCLPLSESVFKKAIKESYDGITRKFKNELTVDQVKRLTSLFKPAPILHSNPQPVVHEPKPIVVSSPLLLTEQDYRSYGLRGDRHQNLAPVAPPAYVPYRPDLEREGARTDTFFISKPAHETIQLGKPTLTSPPVLLTEQEYRSYGLRGDRPPAVYDPYILSDQERDRAHPDTVYLNRPFEQERNQSKLAPPALFLSEKDYRTYGLKSRQENPAPNTGATNHNPATSFYQAVTYNPYEHDSDLVERYLPHHVAHSSSSYRYNSEALLPERVERLYPGMTSNESLNYNQNVGPRVEETEYKFAPVSSRYAFAGASVIHR</sequence>
<dbReference type="CDD" id="cd00502">
    <property type="entry name" value="DHQase_I"/>
    <property type="match status" value="1"/>
</dbReference>
<feature type="compositionally biased region" description="Basic residues" evidence="1">
    <location>
        <begin position="530"/>
        <end position="541"/>
    </location>
</feature>
<accession>A0A5N6M4I4</accession>
<dbReference type="InterPro" id="IPR022893">
    <property type="entry name" value="Shikimate_DH_fam"/>
</dbReference>
<dbReference type="Gene3D" id="3.40.50.10860">
    <property type="entry name" value="Leucine Dehydrogenase, chain A, domain 1"/>
    <property type="match status" value="1"/>
</dbReference>
<dbReference type="Pfam" id="PF08501">
    <property type="entry name" value="Shikimate_dh_N"/>
    <property type="match status" value="1"/>
</dbReference>
<dbReference type="SMART" id="SM00767">
    <property type="entry name" value="DCD"/>
    <property type="match status" value="1"/>
</dbReference>
<name>A0A5N6M4I4_9ASTR</name>
<proteinExistence type="inferred from homology"/>
<dbReference type="GO" id="GO:0003855">
    <property type="term" value="F:3-dehydroquinate dehydratase activity"/>
    <property type="evidence" value="ECO:0007669"/>
    <property type="project" value="InterPro"/>
</dbReference>
<organism evidence="3 4">
    <name type="scientific">Mikania micrantha</name>
    <name type="common">bitter vine</name>
    <dbReference type="NCBI Taxonomy" id="192012"/>
    <lineage>
        <taxon>Eukaryota</taxon>
        <taxon>Viridiplantae</taxon>
        <taxon>Streptophyta</taxon>
        <taxon>Embryophyta</taxon>
        <taxon>Tracheophyta</taxon>
        <taxon>Spermatophyta</taxon>
        <taxon>Magnoliopsida</taxon>
        <taxon>eudicotyledons</taxon>
        <taxon>Gunneridae</taxon>
        <taxon>Pentapetalae</taxon>
        <taxon>asterids</taxon>
        <taxon>campanulids</taxon>
        <taxon>Asterales</taxon>
        <taxon>Asteraceae</taxon>
        <taxon>Asteroideae</taxon>
        <taxon>Heliantheae alliance</taxon>
        <taxon>Eupatorieae</taxon>
        <taxon>Mikania</taxon>
    </lineage>
</organism>
<dbReference type="Proteomes" id="UP000326396">
    <property type="component" value="Linkage Group LG7"/>
</dbReference>
<dbReference type="FunFam" id="3.40.50.10860:FF:000009">
    <property type="entry name" value="Bifunctional 3-dehydroquinate dehydratase/shikimate dehydrogenase, chloroplastic"/>
    <property type="match status" value="1"/>
</dbReference>
<dbReference type="Pfam" id="PF10539">
    <property type="entry name" value="Dev_Cell_Death"/>
    <property type="match status" value="1"/>
</dbReference>
<dbReference type="InterPro" id="IPR013708">
    <property type="entry name" value="Shikimate_DH-bd_N"/>
</dbReference>
<comment type="caution">
    <text evidence="3">The sequence shown here is derived from an EMBL/GenBank/DDBJ whole genome shotgun (WGS) entry which is preliminary data.</text>
</comment>
<dbReference type="Gene3D" id="3.20.20.70">
    <property type="entry name" value="Aldolase class I"/>
    <property type="match status" value="1"/>
</dbReference>
<dbReference type="InterPro" id="IPR013785">
    <property type="entry name" value="Aldolase_TIM"/>
</dbReference>
<feature type="region of interest" description="Disordered" evidence="1">
    <location>
        <begin position="510"/>
        <end position="626"/>
    </location>
</feature>
<dbReference type="Pfam" id="PF01487">
    <property type="entry name" value="DHquinase_I"/>
    <property type="match status" value="1"/>
</dbReference>
<dbReference type="InterPro" id="IPR036291">
    <property type="entry name" value="NAD(P)-bd_dom_sf"/>
</dbReference>
<gene>
    <name evidence="3" type="ORF">E3N88_36528</name>
</gene>
<feature type="compositionally biased region" description="Basic and acidic residues" evidence="1">
    <location>
        <begin position="511"/>
        <end position="529"/>
    </location>
</feature>
<dbReference type="GO" id="GO:0009423">
    <property type="term" value="P:chorismate biosynthetic process"/>
    <property type="evidence" value="ECO:0007669"/>
    <property type="project" value="UniProtKB-UniPathway"/>
</dbReference>
<evidence type="ECO:0000256" key="1">
    <source>
        <dbReference type="SAM" id="MobiDB-lite"/>
    </source>
</evidence>
<protein>
    <recommendedName>
        <fullName evidence="2">DCD domain-containing protein</fullName>
    </recommendedName>
</protein>
<dbReference type="FunFam" id="3.40.50.720:FF:000172">
    <property type="entry name" value="Bifunctional 3-dehydroquinate dehydratase/shikimate dehydrogenase, chloroplastic"/>
    <property type="match status" value="1"/>
</dbReference>
<dbReference type="PROSITE" id="PS51222">
    <property type="entry name" value="DCD"/>
    <property type="match status" value="1"/>
</dbReference>
<dbReference type="HAMAP" id="MF_00222">
    <property type="entry name" value="Shikimate_DH_AroE"/>
    <property type="match status" value="1"/>
</dbReference>